<keyword evidence="1" id="KW-0472">Membrane</keyword>
<comment type="caution">
    <text evidence="2">The sequence shown here is derived from an EMBL/GenBank/DDBJ whole genome shotgun (WGS) entry which is preliminary data.</text>
</comment>
<protein>
    <recommendedName>
        <fullName evidence="4">Polyketide cyclase/dehydrase</fullName>
    </recommendedName>
</protein>
<sequence>MKKKPGIIRRFWQRIKNWALVRGGFVSTLWIVLGLVAAAYVAWVRPEDSGELLAKLHEFADPWLPGSLFVGAVLFVGLINLLFRRWSQKLHDGFADEISDAATHFAAVSCVLFAWEKTQGSSPQLHSVLVALAGLLLGIVLCKIEPEVEVAPEAEIKSLIEETADGRSENRESVVDYGFKITFPDENALVEEQTAVKGTAGRIPPDGTEIWLVRRWEGYEWEYYPLARIHLNQTPDGRSFEWTVPPEFGYVGGNPGKGEKRHFEVWLIGPEGMRLVRHYTKWDRYLGVLRKYLPTIQKNPEFKNANFISQAISDQTNDMTRVASRLVERR</sequence>
<proteinExistence type="predicted"/>
<dbReference type="EMBL" id="JAQQDR010000009">
    <property type="protein sequence ID" value="MFM0241373.1"/>
    <property type="molecule type" value="Genomic_DNA"/>
</dbReference>
<organism evidence="2 3">
    <name type="scientific">Paraburkholderia phytofirmans</name>
    <dbReference type="NCBI Taxonomy" id="261302"/>
    <lineage>
        <taxon>Bacteria</taxon>
        <taxon>Pseudomonadati</taxon>
        <taxon>Pseudomonadota</taxon>
        <taxon>Betaproteobacteria</taxon>
        <taxon>Burkholderiales</taxon>
        <taxon>Burkholderiaceae</taxon>
        <taxon>Paraburkholderia</taxon>
    </lineage>
</organism>
<keyword evidence="1" id="KW-0812">Transmembrane</keyword>
<evidence type="ECO:0000313" key="2">
    <source>
        <dbReference type="EMBL" id="MFM0241373.1"/>
    </source>
</evidence>
<feature type="transmembrane region" description="Helical" evidence="1">
    <location>
        <begin position="63"/>
        <end position="83"/>
    </location>
</feature>
<keyword evidence="3" id="KW-1185">Reference proteome</keyword>
<feature type="transmembrane region" description="Helical" evidence="1">
    <location>
        <begin position="20"/>
        <end position="43"/>
    </location>
</feature>
<dbReference type="RefSeq" id="WP_408263052.1">
    <property type="nucleotide sequence ID" value="NZ_JAQQCK010000009.1"/>
</dbReference>
<gene>
    <name evidence="2" type="ORF">PQR03_24865</name>
</gene>
<reference evidence="2 3" key="1">
    <citation type="journal article" date="2024" name="Chem. Sci.">
        <title>Discovery of megapolipeptins by genome mining of a Burkholderiales bacteria collection.</title>
        <authorList>
            <person name="Paulo B.S."/>
            <person name="Recchia M.J.J."/>
            <person name="Lee S."/>
            <person name="Fergusson C.H."/>
            <person name="Romanowski S.B."/>
            <person name="Hernandez A."/>
            <person name="Krull N."/>
            <person name="Liu D.Y."/>
            <person name="Cavanagh H."/>
            <person name="Bos A."/>
            <person name="Gray C.A."/>
            <person name="Murphy B.T."/>
            <person name="Linington R.G."/>
            <person name="Eustaquio A.S."/>
        </authorList>
    </citation>
    <scope>NUCLEOTIDE SEQUENCE [LARGE SCALE GENOMIC DNA]</scope>
    <source>
        <strain evidence="2 3">RL17-351-BIE-A</strain>
    </source>
</reference>
<accession>A0ABW9BPD9</accession>
<name>A0ABW9BPD9_9BURK</name>
<dbReference type="Proteomes" id="UP001629274">
    <property type="component" value="Unassembled WGS sequence"/>
</dbReference>
<evidence type="ECO:0000256" key="1">
    <source>
        <dbReference type="SAM" id="Phobius"/>
    </source>
</evidence>
<keyword evidence="1" id="KW-1133">Transmembrane helix</keyword>
<evidence type="ECO:0000313" key="3">
    <source>
        <dbReference type="Proteomes" id="UP001629274"/>
    </source>
</evidence>
<evidence type="ECO:0008006" key="4">
    <source>
        <dbReference type="Google" id="ProtNLM"/>
    </source>
</evidence>